<accession>A0A8J9YB39</accession>
<sequence>MVCREMERIQSRFARKTSRGGAKGVLIGGDGSRDAGVTACRLNKALHVCRPTSMPSRLTLSCCHIM</sequence>
<keyword evidence="2" id="KW-1185">Reference proteome</keyword>
<protein>
    <submittedName>
        <fullName evidence="1">Uncharacterized protein</fullName>
    </submittedName>
</protein>
<name>A0A8J9YB39_9NEOP</name>
<organism evidence="1 2">
    <name type="scientific">Brenthis ino</name>
    <name type="common">lesser marbled fritillary</name>
    <dbReference type="NCBI Taxonomy" id="405034"/>
    <lineage>
        <taxon>Eukaryota</taxon>
        <taxon>Metazoa</taxon>
        <taxon>Ecdysozoa</taxon>
        <taxon>Arthropoda</taxon>
        <taxon>Hexapoda</taxon>
        <taxon>Insecta</taxon>
        <taxon>Pterygota</taxon>
        <taxon>Neoptera</taxon>
        <taxon>Endopterygota</taxon>
        <taxon>Lepidoptera</taxon>
        <taxon>Glossata</taxon>
        <taxon>Ditrysia</taxon>
        <taxon>Papilionoidea</taxon>
        <taxon>Nymphalidae</taxon>
        <taxon>Heliconiinae</taxon>
        <taxon>Argynnini</taxon>
        <taxon>Brenthis</taxon>
    </lineage>
</organism>
<evidence type="ECO:0000313" key="2">
    <source>
        <dbReference type="Proteomes" id="UP000838878"/>
    </source>
</evidence>
<proteinExistence type="predicted"/>
<feature type="non-terminal residue" evidence="1">
    <location>
        <position position="66"/>
    </location>
</feature>
<gene>
    <name evidence="1" type="ORF">BINO364_LOCUS11398</name>
</gene>
<dbReference type="Proteomes" id="UP000838878">
    <property type="component" value="Chromosome 5"/>
</dbReference>
<dbReference type="OrthoDB" id="10366799at2759"/>
<dbReference type="EMBL" id="OV170225">
    <property type="protein sequence ID" value="CAH0725859.1"/>
    <property type="molecule type" value="Genomic_DNA"/>
</dbReference>
<reference evidence="1" key="1">
    <citation type="submission" date="2021-12" db="EMBL/GenBank/DDBJ databases">
        <authorList>
            <person name="Martin H S."/>
        </authorList>
    </citation>
    <scope>NUCLEOTIDE SEQUENCE</scope>
</reference>
<evidence type="ECO:0000313" key="1">
    <source>
        <dbReference type="EMBL" id="CAH0725859.1"/>
    </source>
</evidence>
<dbReference type="AlphaFoldDB" id="A0A8J9YB39"/>